<dbReference type="AlphaFoldDB" id="A0A380K9D5"/>
<evidence type="ECO:0000259" key="8">
    <source>
        <dbReference type="Pfam" id="PF02384"/>
    </source>
</evidence>
<protein>
    <recommendedName>
        <fullName evidence="2">site-specific DNA-methyltransferase (adenine-specific)</fullName>
        <ecNumber evidence="2">2.1.1.72</ecNumber>
    </recommendedName>
</protein>
<dbReference type="NCBIfam" id="TIGR00497">
    <property type="entry name" value="hsdM"/>
    <property type="match status" value="1"/>
</dbReference>
<evidence type="ECO:0000256" key="4">
    <source>
        <dbReference type="ARBA" id="ARBA00022679"/>
    </source>
</evidence>
<dbReference type="PANTHER" id="PTHR42933">
    <property type="entry name" value="SLR6095 PROTEIN"/>
    <property type="match status" value="1"/>
</dbReference>
<evidence type="ECO:0000313" key="10">
    <source>
        <dbReference type="EMBL" id="SUN60900.1"/>
    </source>
</evidence>
<evidence type="ECO:0000256" key="2">
    <source>
        <dbReference type="ARBA" id="ARBA00011900"/>
    </source>
</evidence>
<dbReference type="REBASE" id="418262">
    <property type="entry name" value="M.Sga13767I"/>
</dbReference>
<comment type="similarity">
    <text evidence="1">Belongs to the N(4)/N(6)-methyltransferase family.</text>
</comment>
<dbReference type="InterPro" id="IPR051537">
    <property type="entry name" value="DNA_Adenine_Mtase"/>
</dbReference>
<dbReference type="GO" id="GO:0008170">
    <property type="term" value="F:N-methyltransferase activity"/>
    <property type="evidence" value="ECO:0007669"/>
    <property type="project" value="InterPro"/>
</dbReference>
<dbReference type="PRINTS" id="PR00507">
    <property type="entry name" value="N12N6MTFRASE"/>
</dbReference>
<dbReference type="GO" id="GO:0009007">
    <property type="term" value="F:site-specific DNA-methyltransferase (adenine-specific) activity"/>
    <property type="evidence" value="ECO:0007669"/>
    <property type="project" value="UniProtKB-EC"/>
</dbReference>
<name>A0A380K9D5_9STRE</name>
<evidence type="ECO:0000256" key="7">
    <source>
        <dbReference type="ARBA" id="ARBA00047942"/>
    </source>
</evidence>
<dbReference type="EC" id="2.1.1.72" evidence="2"/>
<dbReference type="GO" id="GO:0003677">
    <property type="term" value="F:DNA binding"/>
    <property type="evidence" value="ECO:0007669"/>
    <property type="project" value="InterPro"/>
</dbReference>
<dbReference type="Pfam" id="PF12161">
    <property type="entry name" value="HsdM_N"/>
    <property type="match status" value="1"/>
</dbReference>
<feature type="domain" description="DNA methylase adenine-specific" evidence="8">
    <location>
        <begin position="206"/>
        <end position="513"/>
    </location>
</feature>
<proteinExistence type="inferred from homology"/>
<dbReference type="SUPFAM" id="SSF53335">
    <property type="entry name" value="S-adenosyl-L-methionine-dependent methyltransferases"/>
    <property type="match status" value="1"/>
</dbReference>
<dbReference type="InterPro" id="IPR029063">
    <property type="entry name" value="SAM-dependent_MTases_sf"/>
</dbReference>
<dbReference type="InterPro" id="IPR038333">
    <property type="entry name" value="T1MK-like_N_sf"/>
</dbReference>
<gene>
    <name evidence="10" type="ORF">NCTC13767_02103</name>
</gene>
<reference evidence="10 11" key="1">
    <citation type="submission" date="2018-06" db="EMBL/GenBank/DDBJ databases">
        <authorList>
            <consortium name="Pathogen Informatics"/>
            <person name="Doyle S."/>
        </authorList>
    </citation>
    <scope>NUCLEOTIDE SEQUENCE [LARGE SCALE GENOMIC DNA]</scope>
    <source>
        <strain evidence="10 11">NCTC13767</strain>
    </source>
</reference>
<evidence type="ECO:0000259" key="9">
    <source>
        <dbReference type="Pfam" id="PF12161"/>
    </source>
</evidence>
<keyword evidence="4 10" id="KW-0808">Transferase</keyword>
<keyword evidence="5" id="KW-0949">S-adenosyl-L-methionine</keyword>
<evidence type="ECO:0000313" key="11">
    <source>
        <dbReference type="Proteomes" id="UP000254510"/>
    </source>
</evidence>
<keyword evidence="6" id="KW-0680">Restriction system</keyword>
<evidence type="ECO:0000256" key="5">
    <source>
        <dbReference type="ARBA" id="ARBA00022691"/>
    </source>
</evidence>
<feature type="domain" description="N6 adenine-specific DNA methyltransferase N-terminal" evidence="9">
    <location>
        <begin position="45"/>
        <end position="194"/>
    </location>
</feature>
<dbReference type="Pfam" id="PF02384">
    <property type="entry name" value="N6_Mtase"/>
    <property type="match status" value="1"/>
</dbReference>
<evidence type="ECO:0000256" key="1">
    <source>
        <dbReference type="ARBA" id="ARBA00006594"/>
    </source>
</evidence>
<sequence length="567" mass="64717">MGIFLFEDLKITVTARVGKWYNILDTLFYTLEGIIFMAESKNLLQVLWSGADVLRGKMDANEYKTYLLGLIFYKYLSDSYLVSAYDLLNDEMPETLEEAQAAYEEEMQEDDAEEFLKELKESLHYTLEPQMTYTSMLKDVKLNAFNREKLQAAFNRIHESDELFNGLFADVDLYSNRLGTGDQKQSATVAEVLRVLEDADLIHAEGDVLGNAYEYLIGQFASETGKKAGEFYTPHGPAQLLTRIAIMGQEDKRGLQVYDPCMGSGSLLLSCKNYSNEPDYIKYYGQELMPSTYNLARMNMFLHKVHPENQVLHNADTLDADWPTDVETGFDMVTMNPPYSAHWSAAKGFLQDERFMDYGGKLAPKSKADYAFLLHGFYHLKQTGTMAIVLPHGVLFRGAAEKTIRETLLKNGSIYAVIGLPANMFYNTSIPTCIIVLKKHREGRDVLFIDASKQFEKEKKQNVMKDEHIEHVLDLYKNRETVEKEAYLASFDDIAENDFNLNIPRYVDTSEEEIPVDLKALTKEIEETNKAIDEANATFLDMLGDLTFADYETKESVEAFLKVFEEM</sequence>
<accession>A0A380K9D5</accession>
<dbReference type="InterPro" id="IPR004546">
    <property type="entry name" value="Restrct_endonuc_T1M"/>
</dbReference>
<dbReference type="EMBL" id="UHFM01000006">
    <property type="protein sequence ID" value="SUN60900.1"/>
    <property type="molecule type" value="Genomic_DNA"/>
</dbReference>
<dbReference type="Proteomes" id="UP000254510">
    <property type="component" value="Unassembled WGS sequence"/>
</dbReference>
<dbReference type="Gene3D" id="1.20.1260.30">
    <property type="match status" value="1"/>
</dbReference>
<dbReference type="InterPro" id="IPR003356">
    <property type="entry name" value="DNA_methylase_A-5"/>
</dbReference>
<dbReference type="InterPro" id="IPR022749">
    <property type="entry name" value="D12N6_MeTrfase_N"/>
</dbReference>
<organism evidence="10 11">
    <name type="scientific">Streptococcus gallolyticus</name>
    <dbReference type="NCBI Taxonomy" id="315405"/>
    <lineage>
        <taxon>Bacteria</taxon>
        <taxon>Bacillati</taxon>
        <taxon>Bacillota</taxon>
        <taxon>Bacilli</taxon>
        <taxon>Lactobacillales</taxon>
        <taxon>Streptococcaceae</taxon>
        <taxon>Streptococcus</taxon>
    </lineage>
</organism>
<dbReference type="GO" id="GO:0009307">
    <property type="term" value="P:DNA restriction-modification system"/>
    <property type="evidence" value="ECO:0007669"/>
    <property type="project" value="UniProtKB-KW"/>
</dbReference>
<comment type="catalytic activity">
    <reaction evidence="7">
        <text>a 2'-deoxyadenosine in DNA + S-adenosyl-L-methionine = an N(6)-methyl-2'-deoxyadenosine in DNA + S-adenosyl-L-homocysteine + H(+)</text>
        <dbReference type="Rhea" id="RHEA:15197"/>
        <dbReference type="Rhea" id="RHEA-COMP:12418"/>
        <dbReference type="Rhea" id="RHEA-COMP:12419"/>
        <dbReference type="ChEBI" id="CHEBI:15378"/>
        <dbReference type="ChEBI" id="CHEBI:57856"/>
        <dbReference type="ChEBI" id="CHEBI:59789"/>
        <dbReference type="ChEBI" id="CHEBI:90615"/>
        <dbReference type="ChEBI" id="CHEBI:90616"/>
        <dbReference type="EC" id="2.1.1.72"/>
    </reaction>
</comment>
<keyword evidence="3 10" id="KW-0489">Methyltransferase</keyword>
<dbReference type="Gene3D" id="3.40.50.150">
    <property type="entry name" value="Vaccinia Virus protein VP39"/>
    <property type="match status" value="1"/>
</dbReference>
<evidence type="ECO:0000256" key="6">
    <source>
        <dbReference type="ARBA" id="ARBA00022747"/>
    </source>
</evidence>
<dbReference type="PANTHER" id="PTHR42933:SF1">
    <property type="entry name" value="SITE-SPECIFIC DNA-METHYLTRANSFERASE (ADENINE-SPECIFIC)"/>
    <property type="match status" value="1"/>
</dbReference>
<evidence type="ECO:0000256" key="3">
    <source>
        <dbReference type="ARBA" id="ARBA00022603"/>
    </source>
</evidence>
<dbReference type="GO" id="GO:0032259">
    <property type="term" value="P:methylation"/>
    <property type="evidence" value="ECO:0007669"/>
    <property type="project" value="UniProtKB-KW"/>
</dbReference>